<dbReference type="Pfam" id="PF01113">
    <property type="entry name" value="DapB_N"/>
    <property type="match status" value="1"/>
</dbReference>
<dbReference type="HAMAP" id="MF_00102">
    <property type="entry name" value="DapB"/>
    <property type="match status" value="1"/>
</dbReference>
<dbReference type="GO" id="GO:0009089">
    <property type="term" value="P:lysine biosynthetic process via diaminopimelate"/>
    <property type="evidence" value="ECO:0007669"/>
    <property type="project" value="UniProtKB-UniRule"/>
</dbReference>
<evidence type="ECO:0000256" key="10">
    <source>
        <dbReference type="ARBA" id="ARBA00049080"/>
    </source>
</evidence>
<comment type="function">
    <text evidence="12">Catalyzes the conversion of 4-hydroxy-tetrahydrodipicolinate (HTPA) to tetrahydrodipicolinate.</text>
</comment>
<sequence>MKIALLGYGKMGKTIEQIAVARGHEIVLKIDNAETPYDITIADVAIEFSTPNSAFANISNSLTHKVPVVAGTTGWLSQYNETVTLCKAQQTAFLYASNFSIGVNVFFALNKTLAKLMSGLKEYEVAIEEIHHTQKLDAPSGTAITLAEGIIAETDKAGWHLDTAGENEIPIVAKRIDSTPGTHIITYSSEVDTIEIKHTAHNRNGFALGAVLAAEWIVGKQGVFTMSDVLGIKN</sequence>
<dbReference type="InterPro" id="IPR022663">
    <property type="entry name" value="DapB_C"/>
</dbReference>
<dbReference type="AlphaFoldDB" id="A0A1Z4BQ70"/>
<accession>A0A1Z4BQ70</accession>
<dbReference type="Pfam" id="PF05173">
    <property type="entry name" value="DapB_C"/>
    <property type="match status" value="1"/>
</dbReference>
<evidence type="ECO:0000259" key="14">
    <source>
        <dbReference type="Pfam" id="PF05173"/>
    </source>
</evidence>
<dbReference type="PANTHER" id="PTHR20836:SF0">
    <property type="entry name" value="4-HYDROXY-TETRAHYDRODIPICOLINATE REDUCTASE 1, CHLOROPLASTIC-RELATED"/>
    <property type="match status" value="1"/>
</dbReference>
<comment type="similarity">
    <text evidence="1 12">Belongs to the DapB family.</text>
</comment>
<comment type="subunit">
    <text evidence="12">Homotetramer.</text>
</comment>
<evidence type="ECO:0000313" key="16">
    <source>
        <dbReference type="Proteomes" id="UP000197007"/>
    </source>
</evidence>
<dbReference type="PIRSF" id="PIRSF000161">
    <property type="entry name" value="DHPR"/>
    <property type="match status" value="1"/>
</dbReference>
<dbReference type="Gene3D" id="3.30.360.10">
    <property type="entry name" value="Dihydrodipicolinate Reductase, domain 2"/>
    <property type="match status" value="1"/>
</dbReference>
<evidence type="ECO:0000256" key="9">
    <source>
        <dbReference type="ARBA" id="ARBA00038983"/>
    </source>
</evidence>
<feature type="binding site" evidence="12">
    <location>
        <begin position="141"/>
        <end position="142"/>
    </location>
    <ligand>
        <name>(S)-2,3,4,5-tetrahydrodipicolinate</name>
        <dbReference type="ChEBI" id="CHEBI:16845"/>
    </ligand>
</feature>
<evidence type="ECO:0000259" key="13">
    <source>
        <dbReference type="Pfam" id="PF01113"/>
    </source>
</evidence>
<feature type="binding site" evidence="12">
    <location>
        <begin position="96"/>
        <end position="99"/>
    </location>
    <ligand>
        <name>NAD(+)</name>
        <dbReference type="ChEBI" id="CHEBI:57540"/>
    </ligand>
</feature>
<dbReference type="InterPro" id="IPR036291">
    <property type="entry name" value="NAD(P)-bd_dom_sf"/>
</dbReference>
<evidence type="ECO:0000256" key="3">
    <source>
        <dbReference type="ARBA" id="ARBA00022857"/>
    </source>
</evidence>
<evidence type="ECO:0000256" key="1">
    <source>
        <dbReference type="ARBA" id="ARBA00006642"/>
    </source>
</evidence>
<keyword evidence="4 12" id="KW-0220">Diaminopimelate biosynthesis</keyword>
<dbReference type="InterPro" id="IPR023940">
    <property type="entry name" value="DHDPR_bac"/>
</dbReference>
<evidence type="ECO:0000256" key="4">
    <source>
        <dbReference type="ARBA" id="ARBA00022915"/>
    </source>
</evidence>
<dbReference type="GO" id="GO:0050661">
    <property type="term" value="F:NADP binding"/>
    <property type="evidence" value="ECO:0007669"/>
    <property type="project" value="UniProtKB-UniRule"/>
</dbReference>
<feature type="binding site" evidence="12">
    <location>
        <position position="31"/>
    </location>
    <ligand>
        <name>NAD(+)</name>
        <dbReference type="ChEBI" id="CHEBI:57540"/>
    </ligand>
</feature>
<evidence type="ECO:0000256" key="6">
    <source>
        <dbReference type="ARBA" id="ARBA00023027"/>
    </source>
</evidence>
<evidence type="ECO:0000313" key="15">
    <source>
        <dbReference type="EMBL" id="ASF43445.1"/>
    </source>
</evidence>
<name>A0A1Z4BQ70_9FLAO</name>
<reference evidence="16" key="1">
    <citation type="submission" date="2017-06" db="EMBL/GenBank/DDBJ databases">
        <title>Complete genome sequence of Capnocytophaga sp. KCOM 1579 (=ChDC OS43) isolated from a human refractory periapical abscess lesion.</title>
        <authorList>
            <person name="Kook J.-K."/>
            <person name="Park S.-N."/>
            <person name="Lim Y.K."/>
            <person name="Roh H."/>
        </authorList>
    </citation>
    <scope>NUCLEOTIDE SEQUENCE [LARGE SCALE GENOMIC DNA]</scope>
    <source>
        <strain evidence="16">ChDC OS43</strain>
    </source>
</reference>
<feature type="domain" description="Dihydrodipicolinate reductase C-terminal" evidence="14">
    <location>
        <begin position="102"/>
        <end position="230"/>
    </location>
</feature>
<gene>
    <name evidence="12 15" type="primary">dapB</name>
    <name evidence="15" type="ORF">CBG49_10400</name>
</gene>
<evidence type="ECO:0000256" key="11">
    <source>
        <dbReference type="ARBA" id="ARBA00049396"/>
    </source>
</evidence>
<organism evidence="15 16">
    <name type="scientific">Capnocytophaga endodontalis</name>
    <dbReference type="NCBI Taxonomy" id="2708117"/>
    <lineage>
        <taxon>Bacteria</taxon>
        <taxon>Pseudomonadati</taxon>
        <taxon>Bacteroidota</taxon>
        <taxon>Flavobacteriia</taxon>
        <taxon>Flavobacteriales</taxon>
        <taxon>Flavobacteriaceae</taxon>
        <taxon>Capnocytophaga</taxon>
    </lineage>
</organism>
<evidence type="ECO:0000256" key="12">
    <source>
        <dbReference type="HAMAP-Rule" id="MF_00102"/>
    </source>
</evidence>
<protein>
    <recommendedName>
        <fullName evidence="9 12">4-hydroxy-tetrahydrodipicolinate reductase</fullName>
        <shortName evidence="12">HTPA reductase</shortName>
        <ecNumber evidence="9 12">1.17.1.8</ecNumber>
    </recommendedName>
</protein>
<dbReference type="EMBL" id="CP022022">
    <property type="protein sequence ID" value="ASF43445.1"/>
    <property type="molecule type" value="Genomic_DNA"/>
</dbReference>
<dbReference type="NCBIfam" id="TIGR00036">
    <property type="entry name" value="dapB"/>
    <property type="match status" value="1"/>
</dbReference>
<keyword evidence="2 12" id="KW-0028">Amino-acid biosynthesis</keyword>
<dbReference type="GO" id="GO:0051287">
    <property type="term" value="F:NAD binding"/>
    <property type="evidence" value="ECO:0007669"/>
    <property type="project" value="UniProtKB-UniRule"/>
</dbReference>
<evidence type="ECO:0000256" key="5">
    <source>
        <dbReference type="ARBA" id="ARBA00023002"/>
    </source>
</evidence>
<keyword evidence="12" id="KW-0963">Cytoplasm</keyword>
<evidence type="ECO:0000256" key="2">
    <source>
        <dbReference type="ARBA" id="ARBA00022605"/>
    </source>
</evidence>
<dbReference type="SUPFAM" id="SSF55347">
    <property type="entry name" value="Glyceraldehyde-3-phosphate dehydrogenase-like, C-terminal domain"/>
    <property type="match status" value="1"/>
</dbReference>
<dbReference type="GO" id="GO:0016726">
    <property type="term" value="F:oxidoreductase activity, acting on CH or CH2 groups, NAD or NADP as acceptor"/>
    <property type="evidence" value="ECO:0007669"/>
    <property type="project" value="UniProtKB-UniRule"/>
</dbReference>
<evidence type="ECO:0000256" key="8">
    <source>
        <dbReference type="ARBA" id="ARBA00037922"/>
    </source>
</evidence>
<comment type="subcellular location">
    <subcellularLocation>
        <location evidence="12">Cytoplasm</location>
    </subcellularLocation>
</comment>
<proteinExistence type="inferred from homology"/>
<dbReference type="SUPFAM" id="SSF51735">
    <property type="entry name" value="NAD(P)-binding Rossmann-fold domains"/>
    <property type="match status" value="1"/>
</dbReference>
<comment type="pathway">
    <text evidence="8 12">Amino-acid biosynthesis; L-lysine biosynthesis via DAP pathway; (S)-tetrahydrodipicolinate from L-aspartate: step 4/4.</text>
</comment>
<keyword evidence="7 12" id="KW-0457">Lysine biosynthesis</keyword>
<comment type="caution">
    <text evidence="12">Lacks conserved residue(s) required for the propagation of feature annotation.</text>
</comment>
<evidence type="ECO:0000256" key="7">
    <source>
        <dbReference type="ARBA" id="ARBA00023154"/>
    </source>
</evidence>
<dbReference type="Proteomes" id="UP000197007">
    <property type="component" value="Chromosome"/>
</dbReference>
<dbReference type="InterPro" id="IPR000846">
    <property type="entry name" value="DapB_N"/>
</dbReference>
<keyword evidence="16" id="KW-1185">Reference proteome</keyword>
<dbReference type="KEGG" id="capn:CBG49_10400"/>
<comment type="catalytic activity">
    <reaction evidence="10 12">
        <text>(S)-2,3,4,5-tetrahydrodipicolinate + NADP(+) + H2O = (2S,4S)-4-hydroxy-2,3,4,5-tetrahydrodipicolinate + NADPH + H(+)</text>
        <dbReference type="Rhea" id="RHEA:35331"/>
        <dbReference type="ChEBI" id="CHEBI:15377"/>
        <dbReference type="ChEBI" id="CHEBI:15378"/>
        <dbReference type="ChEBI" id="CHEBI:16845"/>
        <dbReference type="ChEBI" id="CHEBI:57783"/>
        <dbReference type="ChEBI" id="CHEBI:58349"/>
        <dbReference type="ChEBI" id="CHEBI:67139"/>
        <dbReference type="EC" id="1.17.1.8"/>
    </reaction>
</comment>
<keyword evidence="6 12" id="KW-0520">NAD</keyword>
<dbReference type="GO" id="GO:0019877">
    <property type="term" value="P:diaminopimelate biosynthetic process"/>
    <property type="evidence" value="ECO:0007669"/>
    <property type="project" value="UniProtKB-UniRule"/>
</dbReference>
<dbReference type="PANTHER" id="PTHR20836">
    <property type="entry name" value="DIHYDRODIPICOLINATE REDUCTASE"/>
    <property type="match status" value="1"/>
</dbReference>
<feature type="active site" description="Proton donor/acceptor" evidence="12">
    <location>
        <position position="131"/>
    </location>
</feature>
<keyword evidence="3 12" id="KW-0521">NADP</keyword>
<keyword evidence="5 12" id="KW-0560">Oxidoreductase</keyword>
<dbReference type="EC" id="1.17.1.8" evidence="9 12"/>
<dbReference type="UniPathway" id="UPA00034">
    <property type="reaction ID" value="UER00018"/>
</dbReference>
<feature type="domain" description="Dihydrodipicolinate reductase N-terminal" evidence="13">
    <location>
        <begin position="1"/>
        <end position="99"/>
    </location>
</feature>
<dbReference type="GO" id="GO:0008839">
    <property type="term" value="F:4-hydroxy-tetrahydrodipicolinate reductase"/>
    <property type="evidence" value="ECO:0007669"/>
    <property type="project" value="UniProtKB-UniRule"/>
</dbReference>
<feature type="binding site" evidence="12">
    <location>
        <position position="132"/>
    </location>
    <ligand>
        <name>(S)-2,3,4,5-tetrahydrodipicolinate</name>
        <dbReference type="ChEBI" id="CHEBI:16845"/>
    </ligand>
</feature>
<dbReference type="RefSeq" id="WP_088594430.1">
    <property type="nucleotide sequence ID" value="NZ_CP022022.1"/>
</dbReference>
<comment type="caution">
    <text evidence="12">Was originally thought to be a dihydrodipicolinate reductase (DHDPR), catalyzing the conversion of dihydrodipicolinate to tetrahydrodipicolinate. However, it was shown in E.coli that the substrate of the enzymatic reaction is not dihydrodipicolinate (DHDP) but in fact (2S,4S)-4-hydroxy-2,3,4,5-tetrahydrodipicolinic acid (HTPA), the product released by the DapA-catalyzed reaction.</text>
</comment>
<feature type="active site" description="Proton donor" evidence="12">
    <location>
        <position position="135"/>
    </location>
</feature>
<dbReference type="GO" id="GO:0005829">
    <property type="term" value="C:cytosol"/>
    <property type="evidence" value="ECO:0007669"/>
    <property type="project" value="TreeGrafter"/>
</dbReference>
<feature type="binding site" evidence="12">
    <location>
        <begin position="71"/>
        <end position="73"/>
    </location>
    <ligand>
        <name>NAD(+)</name>
        <dbReference type="ChEBI" id="CHEBI:57540"/>
    </ligand>
</feature>
<dbReference type="Gene3D" id="3.40.50.720">
    <property type="entry name" value="NAD(P)-binding Rossmann-like Domain"/>
    <property type="match status" value="1"/>
</dbReference>
<comment type="catalytic activity">
    <reaction evidence="11 12">
        <text>(S)-2,3,4,5-tetrahydrodipicolinate + NAD(+) + H2O = (2S,4S)-4-hydroxy-2,3,4,5-tetrahydrodipicolinate + NADH + H(+)</text>
        <dbReference type="Rhea" id="RHEA:35323"/>
        <dbReference type="ChEBI" id="CHEBI:15377"/>
        <dbReference type="ChEBI" id="CHEBI:15378"/>
        <dbReference type="ChEBI" id="CHEBI:16845"/>
        <dbReference type="ChEBI" id="CHEBI:57540"/>
        <dbReference type="ChEBI" id="CHEBI:57945"/>
        <dbReference type="ChEBI" id="CHEBI:67139"/>
        <dbReference type="EC" id="1.17.1.8"/>
    </reaction>
</comment>